<accession>A0A1X7SA47</accession>
<protein>
    <submittedName>
        <fullName evidence="2">Uncharacterized protein</fullName>
    </submittedName>
</protein>
<feature type="region of interest" description="Disordered" evidence="1">
    <location>
        <begin position="60"/>
        <end position="101"/>
    </location>
</feature>
<proteinExistence type="predicted"/>
<keyword evidence="3" id="KW-1185">Reference proteome</keyword>
<evidence type="ECO:0000256" key="1">
    <source>
        <dbReference type="SAM" id="MobiDB-lite"/>
    </source>
</evidence>
<feature type="region of interest" description="Disordered" evidence="1">
    <location>
        <begin position="1"/>
        <end position="40"/>
    </location>
</feature>
<name>A0A1X7SA47_ZYMT9</name>
<dbReference type="EMBL" id="LT853707">
    <property type="protein sequence ID" value="SMQ56525.1"/>
    <property type="molecule type" value="Genomic_DNA"/>
</dbReference>
<gene>
    <name evidence="2" type="ORF">ZT3D7_G11680</name>
</gene>
<dbReference type="AlphaFoldDB" id="A0A1X7SA47"/>
<organism evidence="2 3">
    <name type="scientific">Zymoseptoria tritici (strain ST99CH_3D7)</name>
    <dbReference type="NCBI Taxonomy" id="1276538"/>
    <lineage>
        <taxon>Eukaryota</taxon>
        <taxon>Fungi</taxon>
        <taxon>Dikarya</taxon>
        <taxon>Ascomycota</taxon>
        <taxon>Pezizomycotina</taxon>
        <taxon>Dothideomycetes</taxon>
        <taxon>Dothideomycetidae</taxon>
        <taxon>Mycosphaerellales</taxon>
        <taxon>Mycosphaerellaceae</taxon>
        <taxon>Zymoseptoria</taxon>
    </lineage>
</organism>
<evidence type="ECO:0000313" key="2">
    <source>
        <dbReference type="EMBL" id="SMQ56525.1"/>
    </source>
</evidence>
<reference evidence="2 3" key="1">
    <citation type="submission" date="2016-06" db="EMBL/GenBank/DDBJ databases">
        <authorList>
            <person name="Kjaerup R.B."/>
            <person name="Dalgaard T.S."/>
            <person name="Juul-Madsen H.R."/>
        </authorList>
    </citation>
    <scope>NUCLEOTIDE SEQUENCE [LARGE SCALE GENOMIC DNA]</scope>
</reference>
<feature type="compositionally biased region" description="Basic and acidic residues" evidence="1">
    <location>
        <begin position="9"/>
        <end position="18"/>
    </location>
</feature>
<dbReference type="Proteomes" id="UP000215127">
    <property type="component" value="Chromosome 19"/>
</dbReference>
<feature type="compositionally biased region" description="Low complexity" evidence="1">
    <location>
        <begin position="60"/>
        <end position="88"/>
    </location>
</feature>
<evidence type="ECO:0000313" key="3">
    <source>
        <dbReference type="Proteomes" id="UP000215127"/>
    </source>
</evidence>
<sequence>MSTITIKATRTDSRREKAALFPLSGRRSTNTTTPFPIPSDLLHATPLYDSYQCRLPYPAQQQPRQYQPQQRQRQQSEPQRPQQQRPQPKALPNYPPPGPHIPNFPIDTLLTASTHTSVAVALFTETAIRKADSLAMACRMIEAITKPLEHAAFRQAWEAEDGSDGGHAAAGGWVCPRPRWVTIAESGATVAMKSGMAGIMPDTTTK</sequence>